<evidence type="ECO:0000313" key="3">
    <source>
        <dbReference type="Proteomes" id="UP000470213"/>
    </source>
</evidence>
<gene>
    <name evidence="2" type="ORF">GTH32_12390</name>
</gene>
<protein>
    <submittedName>
        <fullName evidence="2">Aspartyl beta-hydroxylase</fullName>
    </submittedName>
</protein>
<reference evidence="2 3" key="1">
    <citation type="submission" date="2020-01" db="EMBL/GenBank/DDBJ databases">
        <authorList>
            <person name="Chen J."/>
            <person name="Zhu S."/>
            <person name="Yang J."/>
        </authorList>
    </citation>
    <scope>NUCLEOTIDE SEQUENCE [LARGE SCALE GENOMIC DNA]</scope>
    <source>
        <strain evidence="2 3">345S023</strain>
    </source>
</reference>
<dbReference type="Proteomes" id="UP000470213">
    <property type="component" value="Unassembled WGS sequence"/>
</dbReference>
<dbReference type="InterPro" id="IPR007803">
    <property type="entry name" value="Asp/Arg/Pro-Hydrxlase"/>
</dbReference>
<dbReference type="Gene3D" id="2.60.120.330">
    <property type="entry name" value="B-lactam Antibiotic, Isopenicillin N Synthase, Chain"/>
    <property type="match status" value="1"/>
</dbReference>
<dbReference type="Pfam" id="PF05118">
    <property type="entry name" value="Asp_Arg_Hydrox"/>
    <property type="match status" value="1"/>
</dbReference>
<dbReference type="EMBL" id="JAAAWN010000015">
    <property type="protein sequence ID" value="NDV91977.1"/>
    <property type="molecule type" value="Genomic_DNA"/>
</dbReference>
<dbReference type="AlphaFoldDB" id="A0A7X5LMB6"/>
<name>A0A7X5LMB6_9ALTE</name>
<dbReference type="SUPFAM" id="SSF51197">
    <property type="entry name" value="Clavaminate synthase-like"/>
    <property type="match status" value="1"/>
</dbReference>
<feature type="domain" description="Aspartyl/asparaginy/proline hydroxylase" evidence="1">
    <location>
        <begin position="85"/>
        <end position="175"/>
    </location>
</feature>
<accession>A0A7X5LMB6</accession>
<dbReference type="RefSeq" id="WP_163086178.1">
    <property type="nucleotide sequence ID" value="NZ_JAAAWN010000015.1"/>
</dbReference>
<dbReference type="InterPro" id="IPR027443">
    <property type="entry name" value="IPNS-like_sf"/>
</dbReference>
<comment type="caution">
    <text evidence="2">The sequence shown here is derived from an EMBL/GenBank/DDBJ whole genome shotgun (WGS) entry which is preliminary data.</text>
</comment>
<evidence type="ECO:0000259" key="1">
    <source>
        <dbReference type="Pfam" id="PF05118"/>
    </source>
</evidence>
<proteinExistence type="predicted"/>
<evidence type="ECO:0000313" key="2">
    <source>
        <dbReference type="EMBL" id="NDV91977.1"/>
    </source>
</evidence>
<sequence length="192" mass="22274">MWPDRVKLQLNFDVEKMKCDVRLLDSIEWVSHFVKQNYLGDWSIIPLRGPAHATHPILMSHSNPGCNEITDTPYLQNLNYIPKVLNTFMCPLLSVRLMKLTAGSEIKRHIDYDLSVEMGTVRLHIPIITHNKVTFWVNDKVVPCNAGECWYLRLSDPHYVTNESDIDRVHLVLDVTVNAWLERMLYSAQHGH</sequence>
<organism evidence="2 3">
    <name type="scientific">Alteromonas profundi</name>
    <dbReference type="NCBI Taxonomy" id="2696062"/>
    <lineage>
        <taxon>Bacteria</taxon>
        <taxon>Pseudomonadati</taxon>
        <taxon>Pseudomonadota</taxon>
        <taxon>Gammaproteobacteria</taxon>
        <taxon>Alteromonadales</taxon>
        <taxon>Alteromonadaceae</taxon>
        <taxon>Alteromonas/Salinimonas group</taxon>
        <taxon>Alteromonas</taxon>
    </lineage>
</organism>
<keyword evidence="3" id="KW-1185">Reference proteome</keyword>